<dbReference type="InterPro" id="IPR012348">
    <property type="entry name" value="RNR-like"/>
</dbReference>
<accession>H2C789</accession>
<protein>
    <submittedName>
        <fullName evidence="1">Uncharacterized protein</fullName>
    </submittedName>
</protein>
<evidence type="ECO:0000313" key="2">
    <source>
        <dbReference type="Proteomes" id="UP000003980"/>
    </source>
</evidence>
<dbReference type="HOGENOM" id="CLU_1318561_0_0_2"/>
<dbReference type="InterPro" id="IPR009078">
    <property type="entry name" value="Ferritin-like_SF"/>
</dbReference>
<dbReference type="SUPFAM" id="SSF47240">
    <property type="entry name" value="Ferritin-like"/>
    <property type="match status" value="1"/>
</dbReference>
<gene>
    <name evidence="1" type="ORF">MetMK1DRAFT_00024380</name>
</gene>
<sequence>MDQNWFNLPLLRRNGIKYISENFYPAKYMTRWKEMRGLSLRLAQLVRLYSLTQVMEEIDHFEFFRKYFEKDPLNFDLPESYITWFDDILESLRRGDVEEIAVRFHMLTEGVLATVGLSILRKESSDLPEFNSGIRKIIEDEARHVNFGFQLIRDKTRAIDMIQEFYPRAEAIIMDGMSYIEPMGYSWNELKGLMIELRDSRIRKLQER</sequence>
<dbReference type="EMBL" id="JH597770">
    <property type="protein sequence ID" value="EHP68015.1"/>
    <property type="molecule type" value="Genomic_DNA"/>
</dbReference>
<organism evidence="1 2">
    <name type="scientific">Metallosphaera yellowstonensis MK1</name>
    <dbReference type="NCBI Taxonomy" id="671065"/>
    <lineage>
        <taxon>Archaea</taxon>
        <taxon>Thermoproteota</taxon>
        <taxon>Thermoprotei</taxon>
        <taxon>Sulfolobales</taxon>
        <taxon>Sulfolobaceae</taxon>
        <taxon>Metallosphaera</taxon>
    </lineage>
</organism>
<dbReference type="GO" id="GO:0016491">
    <property type="term" value="F:oxidoreductase activity"/>
    <property type="evidence" value="ECO:0007669"/>
    <property type="project" value="InterPro"/>
</dbReference>
<dbReference type="Proteomes" id="UP000003980">
    <property type="component" value="Unassembled WGS sequence"/>
</dbReference>
<dbReference type="AlphaFoldDB" id="H2C789"/>
<proteinExistence type="predicted"/>
<dbReference type="OrthoDB" id="156360at2157"/>
<evidence type="ECO:0000313" key="1">
    <source>
        <dbReference type="EMBL" id="EHP68015.1"/>
    </source>
</evidence>
<dbReference type="STRING" id="671065.MetMK1DRAFT_00024380"/>
<dbReference type="eggNOG" id="arCOG03658">
    <property type="taxonomic scope" value="Archaea"/>
</dbReference>
<keyword evidence="2" id="KW-1185">Reference proteome</keyword>
<dbReference type="Gene3D" id="1.10.620.20">
    <property type="entry name" value="Ribonucleotide Reductase, subunit A"/>
    <property type="match status" value="1"/>
</dbReference>
<reference evidence="1 2" key="1">
    <citation type="submission" date="2012-01" db="EMBL/GenBank/DDBJ databases">
        <title>Improved High-Quality Draft sequence of Metallosphaera yellowstonensis MK1.</title>
        <authorList>
            <consortium name="US DOE Joint Genome Institute"/>
            <person name="Lucas S."/>
            <person name="Han J."/>
            <person name="Cheng J.-F."/>
            <person name="Goodwin L."/>
            <person name="Pitluck S."/>
            <person name="Peters L."/>
            <person name="Teshima H."/>
            <person name="Detter J.C."/>
            <person name="Han C."/>
            <person name="Tapia R."/>
            <person name="Land M."/>
            <person name="Hauser L."/>
            <person name="Kyrpides N."/>
            <person name="Kozubal M."/>
            <person name="Macur R.E."/>
            <person name="Jay Z."/>
            <person name="Inskeep W."/>
            <person name="Woyke T."/>
        </authorList>
    </citation>
    <scope>NUCLEOTIDE SEQUENCE [LARGE SCALE GENOMIC DNA]</scope>
    <source>
        <strain evidence="1 2">MK1</strain>
    </source>
</reference>
<name>H2C789_9CREN</name>